<sequence length="138" mass="13344">MAGTGAPGGGGATTMLSSPGCPRVPVEVVGTRGAMGQEEQADVVEEPAVAAPLAAVERVVGCGERGGGGSRAACAGGRRFGPAVAAPSAAVERVVGRGERGGGGSRAAVRAGSCGGRQWRSLKGNTEGANLSIESICI</sequence>
<dbReference type="Proteomes" id="UP000604825">
    <property type="component" value="Unassembled WGS sequence"/>
</dbReference>
<protein>
    <submittedName>
        <fullName evidence="2">Uncharacterized protein</fullName>
    </submittedName>
</protein>
<feature type="region of interest" description="Disordered" evidence="1">
    <location>
        <begin position="1"/>
        <end position="22"/>
    </location>
</feature>
<proteinExistence type="predicted"/>
<reference evidence="2" key="1">
    <citation type="submission" date="2020-10" db="EMBL/GenBank/DDBJ databases">
        <authorList>
            <person name="Han B."/>
            <person name="Lu T."/>
            <person name="Zhao Q."/>
            <person name="Huang X."/>
            <person name="Zhao Y."/>
        </authorList>
    </citation>
    <scope>NUCLEOTIDE SEQUENCE</scope>
</reference>
<gene>
    <name evidence="2" type="ORF">NCGR_LOCUS43320</name>
</gene>
<comment type="caution">
    <text evidence="2">The sequence shown here is derived from an EMBL/GenBank/DDBJ whole genome shotgun (WGS) entry which is preliminary data.</text>
</comment>
<evidence type="ECO:0000256" key="1">
    <source>
        <dbReference type="SAM" id="MobiDB-lite"/>
    </source>
</evidence>
<organism evidence="2 3">
    <name type="scientific">Miscanthus lutarioriparius</name>
    <dbReference type="NCBI Taxonomy" id="422564"/>
    <lineage>
        <taxon>Eukaryota</taxon>
        <taxon>Viridiplantae</taxon>
        <taxon>Streptophyta</taxon>
        <taxon>Embryophyta</taxon>
        <taxon>Tracheophyta</taxon>
        <taxon>Spermatophyta</taxon>
        <taxon>Magnoliopsida</taxon>
        <taxon>Liliopsida</taxon>
        <taxon>Poales</taxon>
        <taxon>Poaceae</taxon>
        <taxon>PACMAD clade</taxon>
        <taxon>Panicoideae</taxon>
        <taxon>Andropogonodae</taxon>
        <taxon>Andropogoneae</taxon>
        <taxon>Saccharinae</taxon>
        <taxon>Miscanthus</taxon>
    </lineage>
</organism>
<keyword evidence="3" id="KW-1185">Reference proteome</keyword>
<dbReference type="AlphaFoldDB" id="A0A811QUH5"/>
<feature type="compositionally biased region" description="Gly residues" evidence="1">
    <location>
        <begin position="1"/>
        <end position="12"/>
    </location>
</feature>
<dbReference type="EMBL" id="CAJGYO010000011">
    <property type="protein sequence ID" value="CAD6259883.1"/>
    <property type="molecule type" value="Genomic_DNA"/>
</dbReference>
<accession>A0A811QUH5</accession>
<evidence type="ECO:0000313" key="2">
    <source>
        <dbReference type="EMBL" id="CAD6259883.1"/>
    </source>
</evidence>
<evidence type="ECO:0000313" key="3">
    <source>
        <dbReference type="Proteomes" id="UP000604825"/>
    </source>
</evidence>
<name>A0A811QUH5_9POAL</name>